<evidence type="ECO:0000313" key="2">
    <source>
        <dbReference type="Proteomes" id="UP000076632"/>
    </source>
</evidence>
<accession>A0A165I8Q3</accession>
<dbReference type="Proteomes" id="UP000076632">
    <property type="component" value="Unassembled WGS sequence"/>
</dbReference>
<proteinExistence type="predicted"/>
<dbReference type="RefSeq" id="XP_018190103.1">
    <property type="nucleotide sequence ID" value="XM_018332176.1"/>
</dbReference>
<evidence type="ECO:0000313" key="1">
    <source>
        <dbReference type="EMBL" id="KZF24548.1"/>
    </source>
</evidence>
<reference evidence="1 2" key="1">
    <citation type="journal article" date="2016" name="Fungal Biol.">
        <title>The genome of Xylona heveae provides a window into fungal endophytism.</title>
        <authorList>
            <person name="Gazis R."/>
            <person name="Kuo A."/>
            <person name="Riley R."/>
            <person name="LaButti K."/>
            <person name="Lipzen A."/>
            <person name="Lin J."/>
            <person name="Amirebrahimi M."/>
            <person name="Hesse C.N."/>
            <person name="Spatafora J.W."/>
            <person name="Henrissat B."/>
            <person name="Hainaut M."/>
            <person name="Grigoriev I.V."/>
            <person name="Hibbett D.S."/>
        </authorList>
    </citation>
    <scope>NUCLEOTIDE SEQUENCE [LARGE SCALE GENOMIC DNA]</scope>
    <source>
        <strain evidence="1 2">TC161</strain>
    </source>
</reference>
<dbReference type="InParanoid" id="A0A165I8Q3"/>
<protein>
    <submittedName>
        <fullName evidence="1">Uncharacterized protein</fullName>
    </submittedName>
</protein>
<name>A0A165I8Q3_XYLHT</name>
<dbReference type="AlphaFoldDB" id="A0A165I8Q3"/>
<gene>
    <name evidence="1" type="ORF">L228DRAFT_245511</name>
</gene>
<keyword evidence="2" id="KW-1185">Reference proteome</keyword>
<organism evidence="1 2">
    <name type="scientific">Xylona heveae (strain CBS 132557 / TC161)</name>
    <dbReference type="NCBI Taxonomy" id="1328760"/>
    <lineage>
        <taxon>Eukaryota</taxon>
        <taxon>Fungi</taxon>
        <taxon>Dikarya</taxon>
        <taxon>Ascomycota</taxon>
        <taxon>Pezizomycotina</taxon>
        <taxon>Xylonomycetes</taxon>
        <taxon>Xylonales</taxon>
        <taxon>Xylonaceae</taxon>
        <taxon>Xylona</taxon>
    </lineage>
</organism>
<sequence>MPETTAPQSNEVGLKERFFSYFQHEVTGISSPFVPVIPCATLFSFPSMHGNV</sequence>
<dbReference type="EMBL" id="KV407456">
    <property type="protein sequence ID" value="KZF24548.1"/>
    <property type="molecule type" value="Genomic_DNA"/>
</dbReference>
<dbReference type="GeneID" id="28897313"/>